<dbReference type="InterPro" id="IPR036869">
    <property type="entry name" value="J_dom_sf"/>
</dbReference>
<evidence type="ECO:0000313" key="1">
    <source>
        <dbReference type="EMBL" id="KKL80695.1"/>
    </source>
</evidence>
<organism evidence="1">
    <name type="scientific">marine sediment metagenome</name>
    <dbReference type="NCBI Taxonomy" id="412755"/>
    <lineage>
        <taxon>unclassified sequences</taxon>
        <taxon>metagenomes</taxon>
        <taxon>ecological metagenomes</taxon>
    </lineage>
</organism>
<reference evidence="1" key="1">
    <citation type="journal article" date="2015" name="Nature">
        <title>Complex archaea that bridge the gap between prokaryotes and eukaryotes.</title>
        <authorList>
            <person name="Spang A."/>
            <person name="Saw J.H."/>
            <person name="Jorgensen S.L."/>
            <person name="Zaremba-Niedzwiedzka K."/>
            <person name="Martijn J."/>
            <person name="Lind A.E."/>
            <person name="van Eijk R."/>
            <person name="Schleper C."/>
            <person name="Guy L."/>
            <person name="Ettema T.J."/>
        </authorList>
    </citation>
    <scope>NUCLEOTIDE SEQUENCE</scope>
</reference>
<dbReference type="EMBL" id="LAZR01022778">
    <property type="protein sequence ID" value="KKL80695.1"/>
    <property type="molecule type" value="Genomic_DNA"/>
</dbReference>
<accession>A0A0F9HG79</accession>
<evidence type="ECO:0008006" key="2">
    <source>
        <dbReference type="Google" id="ProtNLM"/>
    </source>
</evidence>
<name>A0A0F9HG79_9ZZZZ</name>
<dbReference type="AlphaFoldDB" id="A0A0F9HG79"/>
<dbReference type="Gene3D" id="1.10.287.110">
    <property type="entry name" value="DnaJ domain"/>
    <property type="match status" value="1"/>
</dbReference>
<feature type="non-terminal residue" evidence="1">
    <location>
        <position position="104"/>
    </location>
</feature>
<proteinExistence type="predicted"/>
<protein>
    <recommendedName>
        <fullName evidence="2">J domain-containing protein</fullName>
    </recommendedName>
</protein>
<gene>
    <name evidence="1" type="ORF">LCGC14_2002270</name>
</gene>
<sequence>MYTPYQERIANEVFGLGLPVTTSVLRSRFRELAKGCHPDLGGDAEEFKELKGHFDFLVAYAVDEAKEEKSGLTYEGVHISTLGRGYPLLVHAVSCLSCEGRGWN</sequence>
<dbReference type="SUPFAM" id="SSF46565">
    <property type="entry name" value="Chaperone J-domain"/>
    <property type="match status" value="1"/>
</dbReference>
<comment type="caution">
    <text evidence="1">The sequence shown here is derived from an EMBL/GenBank/DDBJ whole genome shotgun (WGS) entry which is preliminary data.</text>
</comment>